<dbReference type="Pfam" id="PF00852">
    <property type="entry name" value="Glyco_transf_10"/>
    <property type="match status" value="1"/>
</dbReference>
<feature type="transmembrane region" description="Helical" evidence="12">
    <location>
        <begin position="65"/>
        <end position="84"/>
    </location>
</feature>
<dbReference type="InterPro" id="IPR031481">
    <property type="entry name" value="Glyco_tran_10_N"/>
</dbReference>
<keyword evidence="4 12" id="KW-0328">Glycosyltransferase</keyword>
<dbReference type="SUPFAM" id="SSF53756">
    <property type="entry name" value="UDP-Glycosyltransferase/glycogen phosphorylase"/>
    <property type="match status" value="1"/>
</dbReference>
<dbReference type="FunFam" id="3.40.50.11660:FF:000004">
    <property type="entry name" value="Glycoprotein 3-alpha-L-fucosyltransferase A"/>
    <property type="match status" value="1"/>
</dbReference>
<keyword evidence="7" id="KW-0735">Signal-anchor</keyword>
<evidence type="ECO:0000256" key="5">
    <source>
        <dbReference type="ARBA" id="ARBA00022679"/>
    </source>
</evidence>
<evidence type="ECO:0000256" key="6">
    <source>
        <dbReference type="ARBA" id="ARBA00022692"/>
    </source>
</evidence>
<keyword evidence="10 12" id="KW-0472">Membrane</keyword>
<keyword evidence="11" id="KW-0325">Glycoprotein</keyword>
<keyword evidence="6 12" id="KW-0812">Transmembrane</keyword>
<proteinExistence type="inferred from homology"/>
<dbReference type="InterPro" id="IPR001503">
    <property type="entry name" value="Glyco_trans_10"/>
</dbReference>
<name>A0A9D4SNP6_RHISA</name>
<comment type="pathway">
    <text evidence="2">Protein modification; protein glycosylation.</text>
</comment>
<dbReference type="EMBL" id="JABSTV010001255">
    <property type="protein sequence ID" value="KAH7935520.1"/>
    <property type="molecule type" value="Genomic_DNA"/>
</dbReference>
<keyword evidence="5 12" id="KW-0808">Transferase</keyword>
<dbReference type="AlphaFoldDB" id="A0A9D4SNP6"/>
<evidence type="ECO:0000256" key="10">
    <source>
        <dbReference type="ARBA" id="ARBA00023136"/>
    </source>
</evidence>
<comment type="similarity">
    <text evidence="3 12">Belongs to the glycosyltransferase 10 family.</text>
</comment>
<feature type="domain" description="Fucosyltransferase N-terminal" evidence="14">
    <location>
        <begin position="108"/>
        <end position="219"/>
    </location>
</feature>
<keyword evidence="16" id="KW-1185">Reference proteome</keyword>
<dbReference type="PANTHER" id="PTHR48438:SF1">
    <property type="entry name" value="ALPHA-(1,3)-FUCOSYLTRANSFERASE C-RELATED"/>
    <property type="match status" value="1"/>
</dbReference>
<evidence type="ECO:0000256" key="3">
    <source>
        <dbReference type="ARBA" id="ARBA00008919"/>
    </source>
</evidence>
<reference evidence="15" key="2">
    <citation type="submission" date="2021-09" db="EMBL/GenBank/DDBJ databases">
        <authorList>
            <person name="Jia N."/>
            <person name="Wang J."/>
            <person name="Shi W."/>
            <person name="Du L."/>
            <person name="Sun Y."/>
            <person name="Zhan W."/>
            <person name="Jiang J."/>
            <person name="Wang Q."/>
            <person name="Zhang B."/>
            <person name="Ji P."/>
            <person name="Sakyi L.B."/>
            <person name="Cui X."/>
            <person name="Yuan T."/>
            <person name="Jiang B."/>
            <person name="Yang W."/>
            <person name="Lam T.T.-Y."/>
            <person name="Chang Q."/>
            <person name="Ding S."/>
            <person name="Wang X."/>
            <person name="Zhu J."/>
            <person name="Ruan X."/>
            <person name="Zhao L."/>
            <person name="Wei J."/>
            <person name="Que T."/>
            <person name="Du C."/>
            <person name="Cheng J."/>
            <person name="Dai P."/>
            <person name="Han X."/>
            <person name="Huang E."/>
            <person name="Gao Y."/>
            <person name="Liu J."/>
            <person name="Shao H."/>
            <person name="Ye R."/>
            <person name="Li L."/>
            <person name="Wei W."/>
            <person name="Wang X."/>
            <person name="Wang C."/>
            <person name="Huo Q."/>
            <person name="Li W."/>
            <person name="Guo W."/>
            <person name="Chen H."/>
            <person name="Chen S."/>
            <person name="Zhou L."/>
            <person name="Zhou L."/>
            <person name="Ni X."/>
            <person name="Tian J."/>
            <person name="Zhou Y."/>
            <person name="Sheng Y."/>
            <person name="Liu T."/>
            <person name="Pan Y."/>
            <person name="Xia L."/>
            <person name="Li J."/>
            <person name="Zhao F."/>
            <person name="Cao W."/>
        </authorList>
    </citation>
    <scope>NUCLEOTIDE SEQUENCE</scope>
    <source>
        <strain evidence="15">Rsan-2018</strain>
        <tissue evidence="15">Larvae</tissue>
    </source>
</reference>
<dbReference type="EC" id="2.4.1.-" evidence="12"/>
<sequence length="429" mass="48782">MRLPNKPQFALMAPASGGKDNLTGNIFWTHVMKLRLCASRASAGCKRWMIIKVSMVSGRSLRYQYVGAFLICVSLAVFFVLYGGDRPIAVELPAWFPKSTSTNVTARKPVTILFWTPTFGSWLEPLSDVRSGLVAYNSCSVPCFLTRNRSLVRSADAVIIHDRDANATDLPRYRAGHQRWVYWNMEAPPNSRPEELVRIRDVFNWTYTYRLDSDVPHPYFTVHSRRSDAPLAEEGHSSFPVKRSRLVAWVVSNCRTPSRREDYVAELRKHVTVDVYGLCGNLQCPGREECFAHLGERYYFYLSLENAVCPDYVTEKLYNALHHGMVPVVMGPYAASLAPPGSCIDAFRFASPERLAAYLKELAADPARYEAYFAWKKTHEVRRQRFMDHCVLCDALSGASADERKGYADIVEWWHGSRSICKQWKPPAS</sequence>
<evidence type="ECO:0000313" key="15">
    <source>
        <dbReference type="EMBL" id="KAH7935520.1"/>
    </source>
</evidence>
<evidence type="ECO:0000256" key="8">
    <source>
        <dbReference type="ARBA" id="ARBA00022989"/>
    </source>
</evidence>
<dbReference type="VEuPathDB" id="VectorBase:RSAN_057966"/>
<dbReference type="PANTHER" id="PTHR48438">
    <property type="entry name" value="ALPHA-(1,3)-FUCOSYLTRANSFERASE C-RELATED"/>
    <property type="match status" value="1"/>
</dbReference>
<dbReference type="GO" id="GO:0008417">
    <property type="term" value="F:fucosyltransferase activity"/>
    <property type="evidence" value="ECO:0007669"/>
    <property type="project" value="InterPro"/>
</dbReference>
<comment type="subcellular location">
    <subcellularLocation>
        <location evidence="1 12">Golgi apparatus</location>
        <location evidence="1 12">Golgi stack membrane</location>
        <topology evidence="1 12">Single-pass type II membrane protein</topology>
    </subcellularLocation>
</comment>
<protein>
    <recommendedName>
        <fullName evidence="12">Fucosyltransferase</fullName>
        <ecNumber evidence="12">2.4.1.-</ecNumber>
    </recommendedName>
</protein>
<evidence type="ECO:0000256" key="9">
    <source>
        <dbReference type="ARBA" id="ARBA00023034"/>
    </source>
</evidence>
<evidence type="ECO:0000256" key="7">
    <source>
        <dbReference type="ARBA" id="ARBA00022968"/>
    </source>
</evidence>
<evidence type="ECO:0000256" key="11">
    <source>
        <dbReference type="ARBA" id="ARBA00023180"/>
    </source>
</evidence>
<evidence type="ECO:0000256" key="1">
    <source>
        <dbReference type="ARBA" id="ARBA00004447"/>
    </source>
</evidence>
<evidence type="ECO:0000256" key="12">
    <source>
        <dbReference type="RuleBase" id="RU003832"/>
    </source>
</evidence>
<gene>
    <name evidence="15" type="ORF">HPB52_009509</name>
</gene>
<evidence type="ECO:0000256" key="2">
    <source>
        <dbReference type="ARBA" id="ARBA00004922"/>
    </source>
</evidence>
<dbReference type="InterPro" id="IPR038577">
    <property type="entry name" value="GT10-like_C_sf"/>
</dbReference>
<feature type="domain" description="Fucosyltransferase C-terminal" evidence="13">
    <location>
        <begin position="242"/>
        <end position="413"/>
    </location>
</feature>
<dbReference type="InterPro" id="IPR055270">
    <property type="entry name" value="Glyco_tran_10_C"/>
</dbReference>
<organism evidence="15 16">
    <name type="scientific">Rhipicephalus sanguineus</name>
    <name type="common">Brown dog tick</name>
    <name type="synonym">Ixodes sanguineus</name>
    <dbReference type="NCBI Taxonomy" id="34632"/>
    <lineage>
        <taxon>Eukaryota</taxon>
        <taxon>Metazoa</taxon>
        <taxon>Ecdysozoa</taxon>
        <taxon>Arthropoda</taxon>
        <taxon>Chelicerata</taxon>
        <taxon>Arachnida</taxon>
        <taxon>Acari</taxon>
        <taxon>Parasitiformes</taxon>
        <taxon>Ixodida</taxon>
        <taxon>Ixodoidea</taxon>
        <taxon>Ixodidae</taxon>
        <taxon>Rhipicephalinae</taxon>
        <taxon>Rhipicephalus</taxon>
        <taxon>Rhipicephalus</taxon>
    </lineage>
</organism>
<dbReference type="Proteomes" id="UP000821837">
    <property type="component" value="Unassembled WGS sequence"/>
</dbReference>
<comment type="caution">
    <text evidence="15">The sequence shown here is derived from an EMBL/GenBank/DDBJ whole genome shotgun (WGS) entry which is preliminary data.</text>
</comment>
<keyword evidence="8 12" id="KW-1133">Transmembrane helix</keyword>
<dbReference type="Pfam" id="PF17039">
    <property type="entry name" value="Glyco_tran_10_N"/>
    <property type="match status" value="1"/>
</dbReference>
<dbReference type="GO" id="GO:0032580">
    <property type="term" value="C:Golgi cisterna membrane"/>
    <property type="evidence" value="ECO:0007669"/>
    <property type="project" value="UniProtKB-SubCell"/>
</dbReference>
<reference evidence="15" key="1">
    <citation type="journal article" date="2020" name="Cell">
        <title>Large-Scale Comparative Analyses of Tick Genomes Elucidate Their Genetic Diversity and Vector Capacities.</title>
        <authorList>
            <consortium name="Tick Genome and Microbiome Consortium (TIGMIC)"/>
            <person name="Jia N."/>
            <person name="Wang J."/>
            <person name="Shi W."/>
            <person name="Du L."/>
            <person name="Sun Y."/>
            <person name="Zhan W."/>
            <person name="Jiang J.F."/>
            <person name="Wang Q."/>
            <person name="Zhang B."/>
            <person name="Ji P."/>
            <person name="Bell-Sakyi L."/>
            <person name="Cui X.M."/>
            <person name="Yuan T.T."/>
            <person name="Jiang B.G."/>
            <person name="Yang W.F."/>
            <person name="Lam T.T."/>
            <person name="Chang Q.C."/>
            <person name="Ding S.J."/>
            <person name="Wang X.J."/>
            <person name="Zhu J.G."/>
            <person name="Ruan X.D."/>
            <person name="Zhao L."/>
            <person name="Wei J.T."/>
            <person name="Ye R.Z."/>
            <person name="Que T.C."/>
            <person name="Du C.H."/>
            <person name="Zhou Y.H."/>
            <person name="Cheng J.X."/>
            <person name="Dai P.F."/>
            <person name="Guo W.B."/>
            <person name="Han X.H."/>
            <person name="Huang E.J."/>
            <person name="Li L.F."/>
            <person name="Wei W."/>
            <person name="Gao Y.C."/>
            <person name="Liu J.Z."/>
            <person name="Shao H.Z."/>
            <person name="Wang X."/>
            <person name="Wang C.C."/>
            <person name="Yang T.C."/>
            <person name="Huo Q.B."/>
            <person name="Li W."/>
            <person name="Chen H.Y."/>
            <person name="Chen S.E."/>
            <person name="Zhou L.G."/>
            <person name="Ni X.B."/>
            <person name="Tian J.H."/>
            <person name="Sheng Y."/>
            <person name="Liu T."/>
            <person name="Pan Y.S."/>
            <person name="Xia L.Y."/>
            <person name="Li J."/>
            <person name="Zhao F."/>
            <person name="Cao W.C."/>
        </authorList>
    </citation>
    <scope>NUCLEOTIDE SEQUENCE</scope>
    <source>
        <strain evidence="15">Rsan-2018</strain>
    </source>
</reference>
<dbReference type="Gene3D" id="3.40.50.11660">
    <property type="entry name" value="Glycosyl transferase family 10, C-terminal domain"/>
    <property type="match status" value="1"/>
</dbReference>
<evidence type="ECO:0000313" key="16">
    <source>
        <dbReference type="Proteomes" id="UP000821837"/>
    </source>
</evidence>
<evidence type="ECO:0000259" key="13">
    <source>
        <dbReference type="Pfam" id="PF00852"/>
    </source>
</evidence>
<accession>A0A9D4SNP6</accession>
<evidence type="ECO:0000259" key="14">
    <source>
        <dbReference type="Pfam" id="PF17039"/>
    </source>
</evidence>
<keyword evidence="9 12" id="KW-0333">Golgi apparatus</keyword>
<evidence type="ECO:0000256" key="4">
    <source>
        <dbReference type="ARBA" id="ARBA00022676"/>
    </source>
</evidence>